<comment type="caution">
    <text evidence="4">The sequence shown here is derived from an EMBL/GenBank/DDBJ whole genome shotgun (WGS) entry which is preliminary data.</text>
</comment>
<sequence>MAFSSGKAPAASKAEYLKRYLEPRDKDGLQKKRKKKKKQGNGMRIVDDDAEDWKKLSSKQEEAAEEEEDQPVVAEFVDERPEHVKRMEEFRTSNKWKLFQDTTDESPRLEHLSPSPPQRQRHDSPDPSPPRRQRHDSPDASPLRKGRHDSPDPSPPRGGRHDSPDSSPPQRSRGNTHDPSPPRRGKQDLPDPSPSRRGRHDSPDPSPSRRGRHSPPDISPPRRGRHSPPDISPPRRGRHSSPDTSPPRRGKRDSPDLSLSRKRHESPIHSSPRRRRPDSLYSSISGKGKNYSSSNSERKRHRYDSPDCSGGSKYGHNSIKPSPTRKDEQISSKYMNHKTKQQDSSSLHRKTSPAQKKRKPAKQDYSDSDLSPPRQTKSYSHLPPPQCLVDSDSDLSPPRKAKNKGSDCDLSPPRSRNDERRETSVAKPGGSRMLSGGRAGLVSAEVLKEEKEELRKGMKANTFLEEESRNSETVFRDKSGKRRDLKIEREQQQQKQALQDKKNELYAKWGKGLAQKEQQRKNVEDATREMEKPLARYIDDSDLDKMLREQEREGDPMAKFLKKKKTIDGKERERPKYKGPNPPLNRFNIWPGYRWDGVDRSNGFEKQYFARMSEKKATQEAAYKWSVEDM</sequence>
<feature type="compositionally biased region" description="Basic and acidic residues" evidence="3">
    <location>
        <begin position="466"/>
        <end position="478"/>
    </location>
</feature>
<dbReference type="EMBL" id="JAACNH010000008">
    <property type="protein sequence ID" value="KAG8434501.1"/>
    <property type="molecule type" value="Genomic_DNA"/>
</dbReference>
<protein>
    <recommendedName>
        <fullName evidence="2">BUD13 homolog</fullName>
    </recommendedName>
</protein>
<dbReference type="InterPro" id="IPR018609">
    <property type="entry name" value="Bud13"/>
</dbReference>
<dbReference type="GO" id="GO:0000398">
    <property type="term" value="P:mRNA splicing, via spliceosome"/>
    <property type="evidence" value="ECO:0007669"/>
    <property type="project" value="TreeGrafter"/>
</dbReference>
<feature type="compositionally biased region" description="Basic and acidic residues" evidence="3">
    <location>
        <begin position="52"/>
        <end position="62"/>
    </location>
</feature>
<organism evidence="4 5">
    <name type="scientific">Hymenochirus boettgeri</name>
    <name type="common">Congo dwarf clawed frog</name>
    <dbReference type="NCBI Taxonomy" id="247094"/>
    <lineage>
        <taxon>Eukaryota</taxon>
        <taxon>Metazoa</taxon>
        <taxon>Chordata</taxon>
        <taxon>Craniata</taxon>
        <taxon>Vertebrata</taxon>
        <taxon>Euteleostomi</taxon>
        <taxon>Amphibia</taxon>
        <taxon>Batrachia</taxon>
        <taxon>Anura</taxon>
        <taxon>Pipoidea</taxon>
        <taxon>Pipidae</taxon>
        <taxon>Pipinae</taxon>
        <taxon>Hymenochirus</taxon>
    </lineage>
</organism>
<gene>
    <name evidence="4" type="ORF">GDO86_012761</name>
</gene>
<reference evidence="4" key="1">
    <citation type="thesis" date="2020" institute="ProQuest LLC" country="789 East Eisenhower Parkway, Ann Arbor, MI, USA">
        <title>Comparative Genomics and Chromosome Evolution.</title>
        <authorList>
            <person name="Mudd A.B."/>
        </authorList>
    </citation>
    <scope>NUCLEOTIDE SEQUENCE</scope>
    <source>
        <strain evidence="4">Female2</strain>
        <tissue evidence="4">Blood</tissue>
    </source>
</reference>
<feature type="region of interest" description="Disordered" evidence="3">
    <location>
        <begin position="509"/>
        <end position="528"/>
    </location>
</feature>
<proteinExistence type="inferred from homology"/>
<feature type="compositionally biased region" description="Basic and acidic residues" evidence="3">
    <location>
        <begin position="566"/>
        <end position="576"/>
    </location>
</feature>
<feature type="compositionally biased region" description="Basic residues" evidence="3">
    <location>
        <begin position="347"/>
        <end position="360"/>
    </location>
</feature>
<feature type="compositionally biased region" description="Basic and acidic residues" evidence="3">
    <location>
        <begin position="415"/>
        <end position="424"/>
    </location>
</feature>
<dbReference type="GO" id="GO:0005684">
    <property type="term" value="C:U2-type spliceosomal complex"/>
    <property type="evidence" value="ECO:0007669"/>
    <property type="project" value="TreeGrafter"/>
</dbReference>
<feature type="region of interest" description="Disordered" evidence="3">
    <location>
        <begin position="19"/>
        <end position="441"/>
    </location>
</feature>
<evidence type="ECO:0000256" key="3">
    <source>
        <dbReference type="SAM" id="MobiDB-lite"/>
    </source>
</evidence>
<dbReference type="PANTHER" id="PTHR31809">
    <property type="entry name" value="BUD13 HOMOLOG"/>
    <property type="match status" value="1"/>
</dbReference>
<dbReference type="PANTHER" id="PTHR31809:SF0">
    <property type="entry name" value="BUD13 HOMOLOG"/>
    <property type="match status" value="1"/>
</dbReference>
<feature type="compositionally biased region" description="Basic and acidic residues" evidence="3">
    <location>
        <begin position="77"/>
        <end position="92"/>
    </location>
</feature>
<accession>A0A8T2IVN6</accession>
<feature type="compositionally biased region" description="Basic and acidic residues" evidence="3">
    <location>
        <begin position="485"/>
        <end position="501"/>
    </location>
</feature>
<feature type="compositionally biased region" description="Basic and acidic residues" evidence="3">
    <location>
        <begin position="517"/>
        <end position="528"/>
    </location>
</feature>
<dbReference type="Pfam" id="PF09736">
    <property type="entry name" value="Bud13"/>
    <property type="match status" value="1"/>
</dbReference>
<evidence type="ECO:0000256" key="2">
    <source>
        <dbReference type="ARBA" id="ARBA00014454"/>
    </source>
</evidence>
<feature type="region of interest" description="Disordered" evidence="3">
    <location>
        <begin position="465"/>
        <end position="501"/>
    </location>
</feature>
<dbReference type="GO" id="GO:0003723">
    <property type="term" value="F:RNA binding"/>
    <property type="evidence" value="ECO:0007669"/>
    <property type="project" value="TreeGrafter"/>
</dbReference>
<dbReference type="OrthoDB" id="6022at2759"/>
<keyword evidence="5" id="KW-1185">Reference proteome</keyword>
<dbReference type="Proteomes" id="UP000812440">
    <property type="component" value="Chromosome 7"/>
</dbReference>
<comment type="similarity">
    <text evidence="1">Belongs to the CWC26 family.</text>
</comment>
<dbReference type="AlphaFoldDB" id="A0A8T2IVN6"/>
<evidence type="ECO:0000256" key="1">
    <source>
        <dbReference type="ARBA" id="ARBA00011069"/>
    </source>
</evidence>
<feature type="compositionally biased region" description="Low complexity" evidence="3">
    <location>
        <begin position="279"/>
        <end position="295"/>
    </location>
</feature>
<dbReference type="InterPro" id="IPR051112">
    <property type="entry name" value="CWC26_splicing_factor"/>
</dbReference>
<evidence type="ECO:0000313" key="4">
    <source>
        <dbReference type="EMBL" id="KAG8434501.1"/>
    </source>
</evidence>
<feature type="compositionally biased region" description="Basic and acidic residues" evidence="3">
    <location>
        <begin position="19"/>
        <end position="30"/>
    </location>
</feature>
<evidence type="ECO:0000313" key="5">
    <source>
        <dbReference type="Proteomes" id="UP000812440"/>
    </source>
</evidence>
<name>A0A8T2IVN6_9PIPI</name>
<dbReference type="GO" id="GO:0070274">
    <property type="term" value="C:RES complex"/>
    <property type="evidence" value="ECO:0007669"/>
    <property type="project" value="TreeGrafter"/>
</dbReference>
<feature type="region of interest" description="Disordered" evidence="3">
    <location>
        <begin position="550"/>
        <end position="583"/>
    </location>
</feature>